<evidence type="ECO:0000313" key="3">
    <source>
        <dbReference type="Proteomes" id="UP000295632"/>
    </source>
</evidence>
<dbReference type="PROSITE" id="PS51350">
    <property type="entry name" value="PTS_HPR_DOM"/>
    <property type="match status" value="1"/>
</dbReference>
<sequence>MSFVKETVSRVTMTQPNIQSFIWMVHQYEADVFIHKNERKINGKSLLGLVAAFINSGDPITIITTGTDERELLEAVSAFFMGKTPSV</sequence>
<dbReference type="AlphaFoldDB" id="A0A4R6U1X6"/>
<dbReference type="SUPFAM" id="SSF55594">
    <property type="entry name" value="HPr-like"/>
    <property type="match status" value="1"/>
</dbReference>
<reference evidence="2 3" key="1">
    <citation type="submission" date="2019-03" db="EMBL/GenBank/DDBJ databases">
        <title>Genomic Encyclopedia of Type Strains, Phase IV (KMG-IV): sequencing the most valuable type-strain genomes for metagenomic binning, comparative biology and taxonomic classification.</title>
        <authorList>
            <person name="Goeker M."/>
        </authorList>
    </citation>
    <scope>NUCLEOTIDE SEQUENCE [LARGE SCALE GENOMIC DNA]</scope>
    <source>
        <strain evidence="2 3">DSM 28697</strain>
    </source>
</reference>
<dbReference type="Gene3D" id="3.30.1340.10">
    <property type="entry name" value="HPr-like"/>
    <property type="match status" value="1"/>
</dbReference>
<accession>A0A4R6U1X6</accession>
<comment type="caution">
    <text evidence="2">The sequence shown here is derived from an EMBL/GenBank/DDBJ whole genome shotgun (WGS) entry which is preliminary data.</text>
</comment>
<dbReference type="RefSeq" id="WP_133580225.1">
    <property type="nucleotide sequence ID" value="NZ_SNYJ01000006.1"/>
</dbReference>
<dbReference type="OrthoDB" id="9809047at2"/>
<dbReference type="Proteomes" id="UP000295632">
    <property type="component" value="Unassembled WGS sequence"/>
</dbReference>
<keyword evidence="3" id="KW-1185">Reference proteome</keyword>
<dbReference type="Pfam" id="PF00381">
    <property type="entry name" value="PTS-HPr"/>
    <property type="match status" value="1"/>
</dbReference>
<evidence type="ECO:0000313" key="2">
    <source>
        <dbReference type="EMBL" id="TDQ40408.1"/>
    </source>
</evidence>
<proteinExistence type="predicted"/>
<protein>
    <submittedName>
        <fullName evidence="2">Phosphocarrier protein</fullName>
    </submittedName>
</protein>
<gene>
    <name evidence="2" type="ORF">EV213_106126</name>
</gene>
<dbReference type="InterPro" id="IPR000032">
    <property type="entry name" value="HPr-like"/>
</dbReference>
<feature type="domain" description="HPr" evidence="1">
    <location>
        <begin position="1"/>
        <end position="87"/>
    </location>
</feature>
<evidence type="ECO:0000259" key="1">
    <source>
        <dbReference type="PROSITE" id="PS51350"/>
    </source>
</evidence>
<organism evidence="2 3">
    <name type="scientific">Aureibacillus halotolerans</name>
    <dbReference type="NCBI Taxonomy" id="1508390"/>
    <lineage>
        <taxon>Bacteria</taxon>
        <taxon>Bacillati</taxon>
        <taxon>Bacillota</taxon>
        <taxon>Bacilli</taxon>
        <taxon>Bacillales</taxon>
        <taxon>Bacillaceae</taxon>
        <taxon>Aureibacillus</taxon>
    </lineage>
</organism>
<dbReference type="EMBL" id="SNYJ01000006">
    <property type="protein sequence ID" value="TDQ40408.1"/>
    <property type="molecule type" value="Genomic_DNA"/>
</dbReference>
<name>A0A4R6U1X6_9BACI</name>
<dbReference type="InterPro" id="IPR035895">
    <property type="entry name" value="HPr-like_sf"/>
</dbReference>